<reference evidence="2 3" key="1">
    <citation type="submission" date="2018-02" db="EMBL/GenBank/DDBJ databases">
        <title>Bacteriophage NCPPB3778 and a type I-E CRISPR drive the evolution of the US Biological Select Agent, Rathayibacter toxicus.</title>
        <authorList>
            <person name="Davis E.W.II."/>
            <person name="Tabima J.F."/>
            <person name="Weisberg A.J."/>
            <person name="Lopes L.D."/>
            <person name="Wiseman M.S."/>
            <person name="Wiseman M.S."/>
            <person name="Pupko T."/>
            <person name="Belcher M.S."/>
            <person name="Sechler A.J."/>
            <person name="Tancos M.A."/>
            <person name="Schroeder B.K."/>
            <person name="Murray T.D."/>
            <person name="Luster D.G."/>
            <person name="Schneider W.L."/>
            <person name="Rogers E."/>
            <person name="Andreote F.D."/>
            <person name="Grunwald N.J."/>
            <person name="Putnam M.L."/>
            <person name="Chang J.H."/>
        </authorList>
    </citation>
    <scope>NUCLEOTIDE SEQUENCE [LARGE SCALE GENOMIC DNA]</scope>
    <source>
        <strain evidence="2 3">AY1B3</strain>
    </source>
</reference>
<accession>A0A2S5VSA0</accession>
<dbReference type="AlphaFoldDB" id="A0A2S5VSA0"/>
<keyword evidence="1" id="KW-1133">Transmembrane helix</keyword>
<sequence length="206" mass="21577">MTTAGPDPAADYLARLDDALREVPFGTAREIRAGIEEELASLAPADCRQRIAELGPPSAIAAEAADGSPLDPVPTVPTSGYGRSRGYVVLTAVTIGIGGVVVPVFGWIVGLVLLWTGQLWTRLERAIVTLAPVLATLIAVGIWWFVQRDATAEPAPARGSGFYAPEVPTPAIGGLAPWWTLLIGAAIGNVVVGLYLLVTGMRRTRG</sequence>
<feature type="transmembrane region" description="Helical" evidence="1">
    <location>
        <begin position="126"/>
        <end position="146"/>
    </location>
</feature>
<feature type="transmembrane region" description="Helical" evidence="1">
    <location>
        <begin position="87"/>
        <end position="114"/>
    </location>
</feature>
<dbReference type="EMBL" id="PSXY01000018">
    <property type="protein sequence ID" value="PPF66636.1"/>
    <property type="molecule type" value="Genomic_DNA"/>
</dbReference>
<organism evidence="2 3">
    <name type="scientific">Clavibacter michiganensis</name>
    <dbReference type="NCBI Taxonomy" id="28447"/>
    <lineage>
        <taxon>Bacteria</taxon>
        <taxon>Bacillati</taxon>
        <taxon>Actinomycetota</taxon>
        <taxon>Actinomycetes</taxon>
        <taxon>Micrococcales</taxon>
        <taxon>Microbacteriaceae</taxon>
        <taxon>Clavibacter</taxon>
    </lineage>
</organism>
<proteinExistence type="predicted"/>
<evidence type="ECO:0000313" key="2">
    <source>
        <dbReference type="EMBL" id="PPF66636.1"/>
    </source>
</evidence>
<keyword evidence="1" id="KW-0812">Transmembrane</keyword>
<keyword evidence="1" id="KW-0472">Membrane</keyword>
<name>A0A2S5VSA0_9MICO</name>
<comment type="caution">
    <text evidence="2">The sequence shown here is derived from an EMBL/GenBank/DDBJ whole genome shotgun (WGS) entry which is preliminary data.</text>
</comment>
<feature type="transmembrane region" description="Helical" evidence="1">
    <location>
        <begin position="178"/>
        <end position="198"/>
    </location>
</feature>
<protein>
    <submittedName>
        <fullName evidence="2">Uncharacterized protein</fullName>
    </submittedName>
</protein>
<evidence type="ECO:0000313" key="3">
    <source>
        <dbReference type="Proteomes" id="UP000239241"/>
    </source>
</evidence>
<evidence type="ECO:0000256" key="1">
    <source>
        <dbReference type="SAM" id="Phobius"/>
    </source>
</evidence>
<dbReference type="Pfam" id="PF22564">
    <property type="entry name" value="HAAS"/>
    <property type="match status" value="1"/>
</dbReference>
<dbReference type="Proteomes" id="UP000239241">
    <property type="component" value="Unassembled WGS sequence"/>
</dbReference>
<dbReference type="RefSeq" id="WP_104290681.1">
    <property type="nucleotide sequence ID" value="NZ_PSXY01000018.1"/>
</dbReference>
<gene>
    <name evidence="2" type="ORF">C5E16_10970</name>
</gene>